<keyword evidence="4" id="KW-0175">Coiled coil</keyword>
<protein>
    <recommendedName>
        <fullName evidence="5">Type I restriction modification DNA specificity domain-containing protein</fullName>
    </recommendedName>
</protein>
<dbReference type="REBASE" id="153296">
    <property type="entry name" value="S.BspI48ORF15585P"/>
</dbReference>
<dbReference type="OrthoDB" id="2234796at2"/>
<reference evidence="7" key="1">
    <citation type="submission" date="2016-04" db="EMBL/GenBank/DDBJ databases">
        <title>Complete Genome Sequences of Twelve Strains of a Stable Defined Moderately Diverse Mouse Microbiota 2 (sDMDMm2).</title>
        <authorList>
            <person name="Uchimura Y."/>
            <person name="Wyss M."/>
            <person name="Brugiroux S."/>
            <person name="Limenitakis J.P."/>
            <person name="Stecher B."/>
            <person name="McCoy K.D."/>
            <person name="Macpherson A.J."/>
        </authorList>
    </citation>
    <scope>NUCLEOTIDE SEQUENCE [LARGE SCALE GENOMIC DNA]</scope>
    <source>
        <strain evidence="7">I48</strain>
    </source>
</reference>
<feature type="domain" description="Type I restriction modification DNA specificity" evidence="5">
    <location>
        <begin position="13"/>
        <end position="189"/>
    </location>
</feature>
<organism evidence="6 7">
    <name type="scientific">Bacteroides caecimuris</name>
    <dbReference type="NCBI Taxonomy" id="1796613"/>
    <lineage>
        <taxon>Bacteria</taxon>
        <taxon>Pseudomonadati</taxon>
        <taxon>Bacteroidota</taxon>
        <taxon>Bacteroidia</taxon>
        <taxon>Bacteroidales</taxon>
        <taxon>Bacteroidaceae</taxon>
        <taxon>Bacteroides</taxon>
    </lineage>
</organism>
<dbReference type="PANTHER" id="PTHR43140:SF1">
    <property type="entry name" value="TYPE I RESTRICTION ENZYME ECOKI SPECIFICITY SUBUNIT"/>
    <property type="match status" value="1"/>
</dbReference>
<evidence type="ECO:0000256" key="4">
    <source>
        <dbReference type="SAM" id="Coils"/>
    </source>
</evidence>
<dbReference type="EMBL" id="CP015401">
    <property type="protein sequence ID" value="ANU58811.1"/>
    <property type="molecule type" value="Genomic_DNA"/>
</dbReference>
<dbReference type="InterPro" id="IPR044946">
    <property type="entry name" value="Restrct_endonuc_typeI_TRD_sf"/>
</dbReference>
<dbReference type="Proteomes" id="UP000092631">
    <property type="component" value="Chromosome"/>
</dbReference>
<dbReference type="CDD" id="cd17268">
    <property type="entry name" value="RMtype1_S_Ara36733I_TRD1-CR1_like"/>
    <property type="match status" value="1"/>
</dbReference>
<dbReference type="KEGG" id="bcae:A4V03_15590"/>
<dbReference type="GeneID" id="82188565"/>
<evidence type="ECO:0000313" key="6">
    <source>
        <dbReference type="EMBL" id="ANU58811.1"/>
    </source>
</evidence>
<keyword evidence="3" id="KW-0238">DNA-binding</keyword>
<dbReference type="SUPFAM" id="SSF116734">
    <property type="entry name" value="DNA methylase specificity domain"/>
    <property type="match status" value="2"/>
</dbReference>
<dbReference type="Gene3D" id="3.90.220.20">
    <property type="entry name" value="DNA methylase specificity domains"/>
    <property type="match status" value="2"/>
</dbReference>
<dbReference type="RefSeq" id="WP_065539599.1">
    <property type="nucleotide sequence ID" value="NZ_CAPDLJ010000014.1"/>
</dbReference>
<feature type="coiled-coil region" evidence="4">
    <location>
        <begin position="174"/>
        <end position="201"/>
    </location>
</feature>
<evidence type="ECO:0000256" key="3">
    <source>
        <dbReference type="ARBA" id="ARBA00023125"/>
    </source>
</evidence>
<dbReference type="PANTHER" id="PTHR43140">
    <property type="entry name" value="TYPE-1 RESTRICTION ENZYME ECOKI SPECIFICITY PROTEIN"/>
    <property type="match status" value="1"/>
</dbReference>
<dbReference type="InterPro" id="IPR000055">
    <property type="entry name" value="Restrct_endonuc_typeI_TRD"/>
</dbReference>
<accession>A0A1C7H4G2</accession>
<sequence length="413" mass="47127">MNKLKRLIEELCPNGVKNKKLGEVCDFVNGFAFRSSLFREDGEKIIRITNINGRTVDIDDVKYFYKEDYKTDLEQFSIKNGDILIAMSGATTGKIGCYNYDDISYLNQRIGKFKPHSGILSRRYLYHVLLANTGTLYVLAGGGAQPNLSSTKLMETFEIPVPPFVVQEEIANILDRFAEYAAELQAELQARQEQYEYYRNKLLTFNKIGGQGVIWMKMSELGTFIRGNGLQKKDFTESGIPCIHYGQIYTHYGTFATKIKSYVNSETAKKCKKAHYGDLVFATVSENIDDVCKCVAWLGDEEICISGDSLAFSHDQNPKYIAYYFQTYAFAKYKRSRVTGTKVIRLHQSQLEQFEIPIPPLTEQERIVSILDKFEALVSDLVQGLPAEIAAVKEQYEYYRNKLLSFPKYKLSA</sequence>
<keyword evidence="2" id="KW-0680">Restriction system</keyword>
<keyword evidence="7" id="KW-1185">Reference proteome</keyword>
<dbReference type="InterPro" id="IPR051212">
    <property type="entry name" value="Type-I_RE_S_subunit"/>
</dbReference>
<feature type="domain" description="Type I restriction modification DNA specificity" evidence="5">
    <location>
        <begin position="217"/>
        <end position="389"/>
    </location>
</feature>
<dbReference type="CDD" id="cd17519">
    <property type="entry name" value="RMtype1_S_HpyCR35ORFAP-TRD1-CR1_like"/>
    <property type="match status" value="1"/>
</dbReference>
<proteinExistence type="inferred from homology"/>
<evidence type="ECO:0000259" key="5">
    <source>
        <dbReference type="Pfam" id="PF01420"/>
    </source>
</evidence>
<evidence type="ECO:0000256" key="2">
    <source>
        <dbReference type="ARBA" id="ARBA00022747"/>
    </source>
</evidence>
<comment type="similarity">
    <text evidence="1">Belongs to the type-I restriction system S methylase family.</text>
</comment>
<name>A0A1C7H4G2_9BACE</name>
<evidence type="ECO:0000256" key="1">
    <source>
        <dbReference type="ARBA" id="ARBA00010923"/>
    </source>
</evidence>
<gene>
    <name evidence="6" type="ORF">A4V03_15590</name>
</gene>
<dbReference type="GO" id="GO:0009307">
    <property type="term" value="P:DNA restriction-modification system"/>
    <property type="evidence" value="ECO:0007669"/>
    <property type="project" value="UniProtKB-KW"/>
</dbReference>
<dbReference type="GO" id="GO:0003677">
    <property type="term" value="F:DNA binding"/>
    <property type="evidence" value="ECO:0007669"/>
    <property type="project" value="UniProtKB-KW"/>
</dbReference>
<evidence type="ECO:0000313" key="7">
    <source>
        <dbReference type="Proteomes" id="UP000092631"/>
    </source>
</evidence>
<dbReference type="Pfam" id="PF01420">
    <property type="entry name" value="Methylase_S"/>
    <property type="match status" value="2"/>
</dbReference>
<dbReference type="AlphaFoldDB" id="A0A1C7H4G2"/>